<evidence type="ECO:0000313" key="2">
    <source>
        <dbReference type="EMBL" id="URE35090.1"/>
    </source>
</evidence>
<dbReference type="PANTHER" id="PTHR33972:SF2">
    <property type="entry name" value="OS04G0606700 PROTEIN"/>
    <property type="match status" value="1"/>
</dbReference>
<evidence type="ECO:0000313" key="3">
    <source>
        <dbReference type="Proteomes" id="UP001055439"/>
    </source>
</evidence>
<organism evidence="2 3">
    <name type="scientific">Musa troglodytarum</name>
    <name type="common">fe'i banana</name>
    <dbReference type="NCBI Taxonomy" id="320322"/>
    <lineage>
        <taxon>Eukaryota</taxon>
        <taxon>Viridiplantae</taxon>
        <taxon>Streptophyta</taxon>
        <taxon>Embryophyta</taxon>
        <taxon>Tracheophyta</taxon>
        <taxon>Spermatophyta</taxon>
        <taxon>Magnoliopsida</taxon>
        <taxon>Liliopsida</taxon>
        <taxon>Zingiberales</taxon>
        <taxon>Musaceae</taxon>
        <taxon>Musa</taxon>
    </lineage>
</organism>
<gene>
    <name evidence="2" type="ORF">MUK42_08017</name>
</gene>
<name>A0A9E7L1U9_9LILI</name>
<dbReference type="PANTHER" id="PTHR33972">
    <property type="entry name" value="EXPRESSED PROTEIN"/>
    <property type="match status" value="1"/>
</dbReference>
<accession>A0A9E7L1U9</accession>
<sequence length="124" mass="13570">MARILSFRALFQAPRRLLPAAFLLSVRHRSSRTVHLADTVVDAEDSGSESSSVSGSDSGERDAHLMSPVDDAIQSMVAQHYAPDWLPFVPGASYWAPPQNHPFLLVEVVTGIEDFELSHPLSSD</sequence>
<feature type="compositionally biased region" description="Low complexity" evidence="1">
    <location>
        <begin position="48"/>
        <end position="57"/>
    </location>
</feature>
<proteinExistence type="predicted"/>
<feature type="region of interest" description="Disordered" evidence="1">
    <location>
        <begin position="40"/>
        <end position="65"/>
    </location>
</feature>
<protein>
    <submittedName>
        <fullName evidence="2">Uncharacterized protein</fullName>
    </submittedName>
</protein>
<dbReference type="AlphaFoldDB" id="A0A9E7L1U9"/>
<keyword evidence="3" id="KW-1185">Reference proteome</keyword>
<dbReference type="Proteomes" id="UP001055439">
    <property type="component" value="Chromosome 8"/>
</dbReference>
<evidence type="ECO:0000256" key="1">
    <source>
        <dbReference type="SAM" id="MobiDB-lite"/>
    </source>
</evidence>
<reference evidence="2" key="1">
    <citation type="submission" date="2022-05" db="EMBL/GenBank/DDBJ databases">
        <title>The Musa troglodytarum L. genome provides insights into the mechanism of non-climacteric behaviour and enrichment of carotenoids.</title>
        <authorList>
            <person name="Wang J."/>
        </authorList>
    </citation>
    <scope>NUCLEOTIDE SEQUENCE</scope>
    <source>
        <tissue evidence="2">Leaf</tissue>
    </source>
</reference>
<dbReference type="EMBL" id="CP097510">
    <property type="protein sequence ID" value="URE35090.1"/>
    <property type="molecule type" value="Genomic_DNA"/>
</dbReference>